<evidence type="ECO:0000256" key="6">
    <source>
        <dbReference type="ARBA" id="ARBA00022777"/>
    </source>
</evidence>
<evidence type="ECO:0000256" key="5">
    <source>
        <dbReference type="ARBA" id="ARBA00022679"/>
    </source>
</evidence>
<dbReference type="GO" id="GO:0004673">
    <property type="term" value="F:protein histidine kinase activity"/>
    <property type="evidence" value="ECO:0007669"/>
    <property type="project" value="UniProtKB-EC"/>
</dbReference>
<dbReference type="InterPro" id="IPR003018">
    <property type="entry name" value="GAF"/>
</dbReference>
<accession>A0A848J5S6</accession>
<dbReference type="PANTHER" id="PTHR45528">
    <property type="entry name" value="SENSOR HISTIDINE KINASE CPXA"/>
    <property type="match status" value="1"/>
</dbReference>
<organism evidence="11 12">
    <name type="scientific">Marinigracilibium pacificum</name>
    <dbReference type="NCBI Taxonomy" id="2729599"/>
    <lineage>
        <taxon>Bacteria</taxon>
        <taxon>Pseudomonadati</taxon>
        <taxon>Bacteroidota</taxon>
        <taxon>Cytophagia</taxon>
        <taxon>Cytophagales</taxon>
        <taxon>Flammeovirgaceae</taxon>
        <taxon>Marinigracilibium</taxon>
    </lineage>
</organism>
<evidence type="ECO:0000256" key="7">
    <source>
        <dbReference type="ARBA" id="ARBA00023136"/>
    </source>
</evidence>
<dbReference type="Gene3D" id="3.30.450.20">
    <property type="entry name" value="PAS domain"/>
    <property type="match status" value="2"/>
</dbReference>
<keyword evidence="5" id="KW-0808">Transferase</keyword>
<name>A0A848J5S6_9BACT</name>
<evidence type="ECO:0000259" key="10">
    <source>
        <dbReference type="Pfam" id="PF13185"/>
    </source>
</evidence>
<feature type="region of interest" description="Disordered" evidence="8">
    <location>
        <begin position="621"/>
        <end position="641"/>
    </location>
</feature>
<evidence type="ECO:0000313" key="11">
    <source>
        <dbReference type="EMBL" id="NMM49870.1"/>
    </source>
</evidence>
<evidence type="ECO:0000256" key="8">
    <source>
        <dbReference type="SAM" id="MobiDB-lite"/>
    </source>
</evidence>
<evidence type="ECO:0000256" key="1">
    <source>
        <dbReference type="ARBA" id="ARBA00000085"/>
    </source>
</evidence>
<feature type="domain" description="GAF" evidence="10">
    <location>
        <begin position="448"/>
        <end position="586"/>
    </location>
</feature>
<dbReference type="PANTHER" id="PTHR45528:SF9">
    <property type="entry name" value="SENSOR HISTIDINE KINASE YBDK"/>
    <property type="match status" value="1"/>
</dbReference>
<reference evidence="11 12" key="1">
    <citation type="submission" date="2020-04" db="EMBL/GenBank/DDBJ databases">
        <title>Flammeovirgaceae bacterium KN852 isolated from deep sea.</title>
        <authorList>
            <person name="Zhang D.-C."/>
        </authorList>
    </citation>
    <scope>NUCLEOTIDE SEQUENCE [LARGE SCALE GENOMIC DNA]</scope>
    <source>
        <strain evidence="11 12">KN852</strain>
    </source>
</reference>
<evidence type="ECO:0000256" key="3">
    <source>
        <dbReference type="ARBA" id="ARBA00012438"/>
    </source>
</evidence>
<dbReference type="AlphaFoldDB" id="A0A848J5S6"/>
<gene>
    <name evidence="11" type="ORF">HH304_15790</name>
</gene>
<dbReference type="InterPro" id="IPR050398">
    <property type="entry name" value="HssS/ArlS-like"/>
</dbReference>
<protein>
    <recommendedName>
        <fullName evidence="3">histidine kinase</fullName>
        <ecNumber evidence="3">2.7.13.3</ecNumber>
    </recommendedName>
</protein>
<keyword evidence="4" id="KW-0597">Phosphoprotein</keyword>
<keyword evidence="9" id="KW-0812">Transmembrane</keyword>
<comment type="catalytic activity">
    <reaction evidence="1">
        <text>ATP + protein L-histidine = ADP + protein N-phospho-L-histidine.</text>
        <dbReference type="EC" id="2.7.13.3"/>
    </reaction>
</comment>
<comment type="caution">
    <text evidence="11">The sequence shown here is derived from an EMBL/GenBank/DDBJ whole genome shotgun (WGS) entry which is preliminary data.</text>
</comment>
<dbReference type="Proteomes" id="UP000559010">
    <property type="component" value="Unassembled WGS sequence"/>
</dbReference>
<sequence>MRITIKRKLLFVILGIFLLAFTSSVTYIITTLRTETIKEAKNLARSYTNQNANEIKAIFNSDFGVARTAARTLERYSKYDLDVLPDIRDKMLLGMLQNNPGYYDSWVSFELSHYDTAHYYDYGRVRTIAFQAGGWQVDTLELDGDNKESDYYWLKTNVVEELSNPYIDQGILMTSVCIPLKDPSGKFIGLAGVDVDLTDLQFISELKPYDESQTILFSDNGTIVAHENHDYVGTSVDTLFGDWFSKSKVLDKIEENKNNTFEKYMASFDEEVLINFQKIDFGGTAQPWFLVTLIPKSVIVKEVNIATRNGIMIALLGFCILAVVLYFLSDRISSSLIKASQTLFDLSKGMISEKGKLRLNTNDELNEISTSINTLIDNLAEKSDYARAIGEGNLDYELDNLDENDVLGKALVEMKYNLRKSKEDEEKRNWVTKGQAHFSDMLRIKSGTDLKEFFAGLLKDLVNYVEINQAGIFLLNDDDNEDHYLELISAYAFDRRKYISKKVELGEGLVGQCYLEKKKIYITEVPENYINIKSGLGDATPRCVLIMPLVENEKVVGVLEMASFKQLPDHYMELIDKLCESLAATIGALKMNERTKELLEQTKEQAEMMRSQEEEMRQNMEELQATQEEMARRQRESDEQNKVLMAKLKEREMELNLN</sequence>
<dbReference type="RefSeq" id="WP_169683407.1">
    <property type="nucleotide sequence ID" value="NZ_JABBNU010000010.1"/>
</dbReference>
<dbReference type="EC" id="2.7.13.3" evidence="3"/>
<dbReference type="CDD" id="cd12913">
    <property type="entry name" value="PDC1_MCP_like"/>
    <property type="match status" value="1"/>
</dbReference>
<keyword evidence="9" id="KW-1133">Transmembrane helix</keyword>
<keyword evidence="7 9" id="KW-0472">Membrane</keyword>
<dbReference type="GO" id="GO:0016020">
    <property type="term" value="C:membrane"/>
    <property type="evidence" value="ECO:0007669"/>
    <property type="project" value="UniProtKB-SubCell"/>
</dbReference>
<dbReference type="CDD" id="cd12912">
    <property type="entry name" value="PDC2_MCP_like"/>
    <property type="match status" value="1"/>
</dbReference>
<evidence type="ECO:0000256" key="9">
    <source>
        <dbReference type="SAM" id="Phobius"/>
    </source>
</evidence>
<evidence type="ECO:0000256" key="4">
    <source>
        <dbReference type="ARBA" id="ARBA00022553"/>
    </source>
</evidence>
<dbReference type="Pfam" id="PF13185">
    <property type="entry name" value="GAF_2"/>
    <property type="match status" value="1"/>
</dbReference>
<dbReference type="Gene3D" id="6.10.340.10">
    <property type="match status" value="1"/>
</dbReference>
<feature type="compositionally biased region" description="Basic and acidic residues" evidence="8">
    <location>
        <begin position="629"/>
        <end position="641"/>
    </location>
</feature>
<keyword evidence="12" id="KW-1185">Reference proteome</keyword>
<proteinExistence type="predicted"/>
<evidence type="ECO:0000313" key="12">
    <source>
        <dbReference type="Proteomes" id="UP000559010"/>
    </source>
</evidence>
<dbReference type="SUPFAM" id="SSF55781">
    <property type="entry name" value="GAF domain-like"/>
    <property type="match status" value="1"/>
</dbReference>
<comment type="subcellular location">
    <subcellularLocation>
        <location evidence="2">Membrane</location>
        <topology evidence="2">Multi-pass membrane protein</topology>
    </subcellularLocation>
</comment>
<dbReference type="EMBL" id="JABBNU010000010">
    <property type="protein sequence ID" value="NMM49870.1"/>
    <property type="molecule type" value="Genomic_DNA"/>
</dbReference>
<keyword evidence="6" id="KW-0418">Kinase</keyword>
<evidence type="ECO:0000256" key="2">
    <source>
        <dbReference type="ARBA" id="ARBA00004141"/>
    </source>
</evidence>
<dbReference type="InterPro" id="IPR029016">
    <property type="entry name" value="GAF-like_dom_sf"/>
</dbReference>
<dbReference type="Gene3D" id="3.30.450.40">
    <property type="match status" value="1"/>
</dbReference>
<feature type="transmembrane region" description="Helical" evidence="9">
    <location>
        <begin position="310"/>
        <end position="328"/>
    </location>
</feature>